<dbReference type="InterPro" id="IPR017937">
    <property type="entry name" value="Thioredoxin_CS"/>
</dbReference>
<organism evidence="3 4">
    <name type="scientific">Brevibacillus parabrevis</name>
    <dbReference type="NCBI Taxonomy" id="54914"/>
    <lineage>
        <taxon>Bacteria</taxon>
        <taxon>Bacillati</taxon>
        <taxon>Bacillota</taxon>
        <taxon>Bacilli</taxon>
        <taxon>Bacillales</taxon>
        <taxon>Paenibacillaceae</taxon>
        <taxon>Brevibacillus</taxon>
    </lineage>
</organism>
<keyword evidence="1" id="KW-1015">Disulfide bond</keyword>
<dbReference type="InterPro" id="IPR036249">
    <property type="entry name" value="Thioredoxin-like_sf"/>
</dbReference>
<dbReference type="PANTHER" id="PTHR42852:SF1">
    <property type="entry name" value="THIOREDOXIN-LIKE PROTEIN YNEN"/>
    <property type="match status" value="1"/>
</dbReference>
<proteinExistence type="predicted"/>
<dbReference type="Gene3D" id="3.40.30.10">
    <property type="entry name" value="Glutaredoxin"/>
    <property type="match status" value="1"/>
</dbReference>
<gene>
    <name evidence="3" type="ORF">BPA01_01080</name>
</gene>
<keyword evidence="4" id="KW-1185">Reference proteome</keyword>
<dbReference type="InterPro" id="IPR050553">
    <property type="entry name" value="Thioredoxin_ResA/DsbE_sf"/>
</dbReference>
<protein>
    <submittedName>
        <fullName evidence="3">Thiol:disulfide interchange protein tlpA</fullName>
    </submittedName>
</protein>
<dbReference type="GO" id="GO:0016209">
    <property type="term" value="F:antioxidant activity"/>
    <property type="evidence" value="ECO:0007669"/>
    <property type="project" value="InterPro"/>
</dbReference>
<evidence type="ECO:0000256" key="1">
    <source>
        <dbReference type="ARBA" id="ARBA00023157"/>
    </source>
</evidence>
<dbReference type="Proteomes" id="UP000316882">
    <property type="component" value="Unassembled WGS sequence"/>
</dbReference>
<dbReference type="PROSITE" id="PS00194">
    <property type="entry name" value="THIOREDOXIN_1"/>
    <property type="match status" value="1"/>
</dbReference>
<dbReference type="CDD" id="cd02966">
    <property type="entry name" value="TlpA_like_family"/>
    <property type="match status" value="1"/>
</dbReference>
<accession>A0A4Y3PH31</accession>
<evidence type="ECO:0000313" key="3">
    <source>
        <dbReference type="EMBL" id="GEB30528.1"/>
    </source>
</evidence>
<comment type="caution">
    <text evidence="3">The sequence shown here is derived from an EMBL/GenBank/DDBJ whole genome shotgun (WGS) entry which is preliminary data.</text>
</comment>
<dbReference type="RefSeq" id="WP_122962819.1">
    <property type="nucleotide sequence ID" value="NZ_BJMH01000001.1"/>
</dbReference>
<sequence length="188" mass="20635">MKFNQIAAFVVLIGLLAWGIVDASILSPKGKNAATSGPGATSTAQVGTEKGNAAPDFELQRLDGKKVKLSDFRGKKVIVNLWATWCPPCRAEIPDMQQYYEANKDNDVVILGVNLTTTETKPEDVGVFVKAYGMTFPVLLDEDKQVTNEYKAISIPTSYIIDSNGIVQHKYIGPMSYEWMEETLAAIQ</sequence>
<evidence type="ECO:0000313" key="4">
    <source>
        <dbReference type="Proteomes" id="UP000316882"/>
    </source>
</evidence>
<dbReference type="InterPro" id="IPR013766">
    <property type="entry name" value="Thioredoxin_domain"/>
</dbReference>
<name>A0A4Y3PH31_BREPA</name>
<dbReference type="EMBL" id="BJMH01000001">
    <property type="protein sequence ID" value="GEB30528.1"/>
    <property type="molecule type" value="Genomic_DNA"/>
</dbReference>
<feature type="domain" description="Thioredoxin" evidence="2">
    <location>
        <begin position="48"/>
        <end position="188"/>
    </location>
</feature>
<dbReference type="GO" id="GO:0016491">
    <property type="term" value="F:oxidoreductase activity"/>
    <property type="evidence" value="ECO:0007669"/>
    <property type="project" value="InterPro"/>
</dbReference>
<dbReference type="AlphaFoldDB" id="A0A4Y3PH31"/>
<reference evidence="3 4" key="1">
    <citation type="submission" date="2019-06" db="EMBL/GenBank/DDBJ databases">
        <title>Whole genome shotgun sequence of Brevibacillus parabrevis NBRC 12334.</title>
        <authorList>
            <person name="Hosoyama A."/>
            <person name="Uohara A."/>
            <person name="Ohji S."/>
            <person name="Ichikawa N."/>
        </authorList>
    </citation>
    <scope>NUCLEOTIDE SEQUENCE [LARGE SCALE GENOMIC DNA]</scope>
    <source>
        <strain evidence="3 4">NBRC 12334</strain>
    </source>
</reference>
<dbReference type="STRING" id="54914.AV540_12440"/>
<dbReference type="SUPFAM" id="SSF52833">
    <property type="entry name" value="Thioredoxin-like"/>
    <property type="match status" value="1"/>
</dbReference>
<dbReference type="InterPro" id="IPR000866">
    <property type="entry name" value="AhpC/TSA"/>
</dbReference>
<dbReference type="PROSITE" id="PS51352">
    <property type="entry name" value="THIOREDOXIN_2"/>
    <property type="match status" value="1"/>
</dbReference>
<dbReference type="Pfam" id="PF00578">
    <property type="entry name" value="AhpC-TSA"/>
    <property type="match status" value="1"/>
</dbReference>
<evidence type="ECO:0000259" key="2">
    <source>
        <dbReference type="PROSITE" id="PS51352"/>
    </source>
</evidence>
<dbReference type="PANTHER" id="PTHR42852">
    <property type="entry name" value="THIOL:DISULFIDE INTERCHANGE PROTEIN DSBE"/>
    <property type="match status" value="1"/>
</dbReference>